<dbReference type="EMBL" id="UGNP01000001">
    <property type="protein sequence ID" value="STX09641.1"/>
    <property type="molecule type" value="Genomic_DNA"/>
</dbReference>
<gene>
    <name evidence="4" type="ORF">DFR61_1334</name>
    <name evidence="3" type="ORF">NCTC10597_01329</name>
</gene>
<dbReference type="Pfam" id="PF14039">
    <property type="entry name" value="YusW"/>
    <property type="match status" value="1"/>
</dbReference>
<feature type="signal peptide" evidence="2">
    <location>
        <begin position="1"/>
        <end position="20"/>
    </location>
</feature>
<dbReference type="AlphaFoldDB" id="A0A2U3AAQ8"/>
<keyword evidence="6" id="KW-1185">Reference proteome</keyword>
<evidence type="ECO:0000313" key="4">
    <source>
        <dbReference type="EMBL" id="TDR34969.1"/>
    </source>
</evidence>
<reference evidence="3 5" key="1">
    <citation type="submission" date="2018-06" db="EMBL/GenBank/DDBJ databases">
        <authorList>
            <consortium name="Pathogen Informatics"/>
            <person name="Doyle S."/>
        </authorList>
    </citation>
    <scope>NUCLEOTIDE SEQUENCE [LARGE SCALE GENOMIC DNA]</scope>
    <source>
        <strain evidence="3 5">NCTC10597</strain>
    </source>
</reference>
<dbReference type="OrthoDB" id="2452750at2"/>
<evidence type="ECO:0000313" key="5">
    <source>
        <dbReference type="Proteomes" id="UP000254330"/>
    </source>
</evidence>
<feature type="chain" id="PRO_5038874037" evidence="2">
    <location>
        <begin position="21"/>
        <end position="170"/>
    </location>
</feature>
<sequence>MKKLLLVAVPVLALSLAACGNSDDDKKEKDQSTEQKAQNESTNESTDSSVEETDDQTVLDDPNLKQETPFRDFSLEVNYPKGEYSIEYELEMNGEEAEIEDEREQKKVVGADALNEVKPLLKKLTFDQKTSDEDVKKQILSILPIDEDYMNIELEVDFHDHVEKKYIFTK</sequence>
<evidence type="ECO:0000313" key="3">
    <source>
        <dbReference type="EMBL" id="STX09641.1"/>
    </source>
</evidence>
<comment type="caution">
    <text evidence="3">The sequence shown here is derived from an EMBL/GenBank/DDBJ whole genome shotgun (WGS) entry which is preliminary data.</text>
</comment>
<dbReference type="EMBL" id="SNZG01000033">
    <property type="protein sequence ID" value="TDR34969.1"/>
    <property type="molecule type" value="Genomic_DNA"/>
</dbReference>
<evidence type="ECO:0000313" key="6">
    <source>
        <dbReference type="Proteomes" id="UP000294641"/>
    </source>
</evidence>
<dbReference type="Proteomes" id="UP000294641">
    <property type="component" value="Unassembled WGS sequence"/>
</dbReference>
<dbReference type="Proteomes" id="UP000254330">
    <property type="component" value="Unassembled WGS sequence"/>
</dbReference>
<accession>A0A2U3AAQ8</accession>
<dbReference type="RefSeq" id="WP_109350415.1">
    <property type="nucleotide sequence ID" value="NZ_BJUE01000033.1"/>
</dbReference>
<dbReference type="PROSITE" id="PS51257">
    <property type="entry name" value="PROKAR_LIPOPROTEIN"/>
    <property type="match status" value="1"/>
</dbReference>
<protein>
    <submittedName>
        <fullName evidence="4">YusW-like protein</fullName>
    </submittedName>
</protein>
<evidence type="ECO:0000256" key="1">
    <source>
        <dbReference type="SAM" id="MobiDB-lite"/>
    </source>
</evidence>
<organism evidence="3 5">
    <name type="scientific">Kurthia zopfii</name>
    <dbReference type="NCBI Taxonomy" id="1650"/>
    <lineage>
        <taxon>Bacteria</taxon>
        <taxon>Bacillati</taxon>
        <taxon>Bacillota</taxon>
        <taxon>Bacilli</taxon>
        <taxon>Bacillales</taxon>
        <taxon>Caryophanaceae</taxon>
        <taxon>Kurthia</taxon>
    </lineage>
</organism>
<proteinExistence type="predicted"/>
<feature type="compositionally biased region" description="Polar residues" evidence="1">
    <location>
        <begin position="34"/>
        <end position="48"/>
    </location>
</feature>
<dbReference type="InterPro" id="IPR025623">
    <property type="entry name" value="YusW"/>
</dbReference>
<feature type="compositionally biased region" description="Basic and acidic residues" evidence="1">
    <location>
        <begin position="23"/>
        <end position="33"/>
    </location>
</feature>
<feature type="region of interest" description="Disordered" evidence="1">
    <location>
        <begin position="19"/>
        <end position="71"/>
    </location>
</feature>
<evidence type="ECO:0000256" key="2">
    <source>
        <dbReference type="SAM" id="SignalP"/>
    </source>
</evidence>
<feature type="compositionally biased region" description="Basic and acidic residues" evidence="1">
    <location>
        <begin position="62"/>
        <end position="71"/>
    </location>
</feature>
<reference evidence="4 6" key="2">
    <citation type="submission" date="2019-03" db="EMBL/GenBank/DDBJ databases">
        <title>Genomic Encyclopedia of Type Strains, Phase IV (KMG-IV): sequencing the most valuable type-strain genomes for metagenomic binning, comparative biology and taxonomic classification.</title>
        <authorList>
            <person name="Goeker M."/>
        </authorList>
    </citation>
    <scope>NUCLEOTIDE SEQUENCE [LARGE SCALE GENOMIC DNA]</scope>
    <source>
        <strain evidence="4 6">DSM 20580</strain>
    </source>
</reference>
<keyword evidence="2" id="KW-0732">Signal</keyword>
<feature type="compositionally biased region" description="Acidic residues" evidence="1">
    <location>
        <begin position="49"/>
        <end position="58"/>
    </location>
</feature>
<name>A0A2U3AAQ8_9BACL</name>